<dbReference type="SUPFAM" id="SSF52058">
    <property type="entry name" value="L domain-like"/>
    <property type="match status" value="1"/>
</dbReference>
<reference evidence="3 4" key="1">
    <citation type="submission" date="2014-04" db="EMBL/GenBank/DDBJ databases">
        <authorList>
            <consortium name="International Citrus Genome Consortium"/>
            <person name="Gmitter F."/>
            <person name="Chen C."/>
            <person name="Farmerie W."/>
            <person name="Harkins T."/>
            <person name="Desany B."/>
            <person name="Mohiuddin M."/>
            <person name="Kodira C."/>
            <person name="Borodovsky M."/>
            <person name="Lomsadze A."/>
            <person name="Burns P."/>
            <person name="Jenkins J."/>
            <person name="Prochnik S."/>
            <person name="Shu S."/>
            <person name="Chapman J."/>
            <person name="Pitluck S."/>
            <person name="Schmutz J."/>
            <person name="Rokhsar D."/>
        </authorList>
    </citation>
    <scope>NUCLEOTIDE SEQUENCE</scope>
</reference>
<evidence type="ECO:0000259" key="2">
    <source>
        <dbReference type="Pfam" id="PF00931"/>
    </source>
</evidence>
<dbReference type="AlphaFoldDB" id="A0A067ETM4"/>
<proteinExistence type="predicted"/>
<accession>A0A067ETM4</accession>
<feature type="non-terminal residue" evidence="3">
    <location>
        <position position="459"/>
    </location>
</feature>
<organism evidence="3 4">
    <name type="scientific">Citrus sinensis</name>
    <name type="common">Sweet orange</name>
    <name type="synonym">Citrus aurantium var. sinensis</name>
    <dbReference type="NCBI Taxonomy" id="2711"/>
    <lineage>
        <taxon>Eukaryota</taxon>
        <taxon>Viridiplantae</taxon>
        <taxon>Streptophyta</taxon>
        <taxon>Embryophyta</taxon>
        <taxon>Tracheophyta</taxon>
        <taxon>Spermatophyta</taxon>
        <taxon>Magnoliopsida</taxon>
        <taxon>eudicotyledons</taxon>
        <taxon>Gunneridae</taxon>
        <taxon>Pentapetalae</taxon>
        <taxon>rosids</taxon>
        <taxon>malvids</taxon>
        <taxon>Sapindales</taxon>
        <taxon>Rutaceae</taxon>
        <taxon>Aurantioideae</taxon>
        <taxon>Citrus</taxon>
    </lineage>
</organism>
<dbReference type="InterPro" id="IPR042197">
    <property type="entry name" value="Apaf_helical"/>
</dbReference>
<dbReference type="Proteomes" id="UP000027120">
    <property type="component" value="Unassembled WGS sequence"/>
</dbReference>
<evidence type="ECO:0000313" key="3">
    <source>
        <dbReference type="EMBL" id="KDO54251.1"/>
    </source>
</evidence>
<dbReference type="InterPro" id="IPR001611">
    <property type="entry name" value="Leu-rich_rpt"/>
</dbReference>
<keyword evidence="1" id="KW-0611">Plant defense</keyword>
<dbReference type="Gene3D" id="3.40.50.300">
    <property type="entry name" value="P-loop containing nucleotide triphosphate hydrolases"/>
    <property type="match status" value="1"/>
</dbReference>
<dbReference type="InterPro" id="IPR032675">
    <property type="entry name" value="LRR_dom_sf"/>
</dbReference>
<name>A0A067ETM4_CITSI</name>
<keyword evidence="4" id="KW-1185">Reference proteome</keyword>
<dbReference type="EMBL" id="KK784999">
    <property type="protein sequence ID" value="KDO54251.1"/>
    <property type="molecule type" value="Genomic_DNA"/>
</dbReference>
<feature type="domain" description="NB-ARC" evidence="2">
    <location>
        <begin position="14"/>
        <end position="130"/>
    </location>
</feature>
<dbReference type="PROSITE" id="PS51450">
    <property type="entry name" value="LRR"/>
    <property type="match status" value="1"/>
</dbReference>
<evidence type="ECO:0000313" key="4">
    <source>
        <dbReference type="Proteomes" id="UP000027120"/>
    </source>
</evidence>
<dbReference type="PANTHER" id="PTHR36766:SF38">
    <property type="entry name" value="DISEASE RESISTANCE PROTEIN RGA3"/>
    <property type="match status" value="1"/>
</dbReference>
<dbReference type="PRINTS" id="PR00364">
    <property type="entry name" value="DISEASERSIST"/>
</dbReference>
<dbReference type="InterPro" id="IPR002182">
    <property type="entry name" value="NB-ARC"/>
</dbReference>
<dbReference type="Gene3D" id="3.80.10.10">
    <property type="entry name" value="Ribonuclease Inhibitor"/>
    <property type="match status" value="1"/>
</dbReference>
<dbReference type="GO" id="GO:0006952">
    <property type="term" value="P:defense response"/>
    <property type="evidence" value="ECO:0007669"/>
    <property type="project" value="UniProtKB-KW"/>
</dbReference>
<dbReference type="STRING" id="2711.A0A067ETM4"/>
<evidence type="ECO:0000256" key="1">
    <source>
        <dbReference type="ARBA" id="ARBA00022821"/>
    </source>
</evidence>
<dbReference type="Gene3D" id="1.10.8.430">
    <property type="entry name" value="Helical domain of apoptotic protease-activating factors"/>
    <property type="match status" value="1"/>
</dbReference>
<dbReference type="InterPro" id="IPR027417">
    <property type="entry name" value="P-loop_NTPase"/>
</dbReference>
<gene>
    <name evidence="3" type="ORF">CISIN_1g040680mg</name>
</gene>
<dbReference type="GO" id="GO:0043531">
    <property type="term" value="F:ADP binding"/>
    <property type="evidence" value="ECO:0007669"/>
    <property type="project" value="InterPro"/>
</dbReference>
<protein>
    <recommendedName>
        <fullName evidence="2">NB-ARC domain-containing protein</fullName>
    </recommendedName>
</protein>
<dbReference type="SMR" id="A0A067ETM4"/>
<sequence length="459" mass="52540">MCVIERFFLSMEIGGLGKTAVTQLVYNDETVKNHFDLRIWMCISDIFYHKAMLEKIIAFVAYREFSKHDLNKLQEVHHQKIDRKKYLLVLDDVWIENCDEWLKLETLLRNSAGGSNIIVATRSERVARGLSKGQSWSLFILMAFEQGVEPRGSRLVEIGKDIVEKCVGVPLAIRTVGRLLYCNKIEAYWLPFRQEELSKIKQEGNHILPILELSYNHIPSHLHQCFSYCVLFQDVIYDGDGNIVKCKIHDLVHDLAGSVSRTEWIEIVPSSISKLKHLWYLNLPGNGITKLPNSVSKLLNLETPDCNGCRSLAELPRILEGCGHTDVDVEALLDDLKPHKNLRELSIFYFGVRCQYIPQLEQLPSLKSLTLSWLDALVYICFSSIASRTRFSSLEYISILGCPELKGWLRRIDNDADGSKIDMIEPPSFPCLSELDISGCPKLILIPLYPYLETDWRIP</sequence>
<dbReference type="Pfam" id="PF00931">
    <property type="entry name" value="NB-ARC"/>
    <property type="match status" value="1"/>
</dbReference>
<dbReference type="SUPFAM" id="SSF52540">
    <property type="entry name" value="P-loop containing nucleoside triphosphate hydrolases"/>
    <property type="match status" value="1"/>
</dbReference>
<dbReference type="PANTHER" id="PTHR36766">
    <property type="entry name" value="PLANT BROAD-SPECTRUM MILDEW RESISTANCE PROTEIN RPW8"/>
    <property type="match status" value="1"/>
</dbReference>